<feature type="transmembrane region" description="Helical" evidence="7">
    <location>
        <begin position="116"/>
        <end position="134"/>
    </location>
</feature>
<keyword evidence="2" id="KW-0813">Transport</keyword>
<feature type="transmembrane region" description="Helical" evidence="7">
    <location>
        <begin position="373"/>
        <end position="395"/>
    </location>
</feature>
<feature type="transmembrane region" description="Helical" evidence="7">
    <location>
        <begin position="87"/>
        <end position="109"/>
    </location>
</feature>
<comment type="caution">
    <text evidence="8">The sequence shown here is derived from an EMBL/GenBank/DDBJ whole genome shotgun (WGS) entry which is preliminary data.</text>
</comment>
<proteinExistence type="predicted"/>
<evidence type="ECO:0000256" key="7">
    <source>
        <dbReference type="SAM" id="Phobius"/>
    </source>
</evidence>
<feature type="transmembrane region" description="Helical" evidence="7">
    <location>
        <begin position="49"/>
        <end position="67"/>
    </location>
</feature>
<evidence type="ECO:0000256" key="6">
    <source>
        <dbReference type="SAM" id="MobiDB-lite"/>
    </source>
</evidence>
<feature type="transmembrane region" description="Helical" evidence="7">
    <location>
        <begin position="482"/>
        <end position="502"/>
    </location>
</feature>
<feature type="transmembrane region" description="Helical" evidence="7">
    <location>
        <begin position="438"/>
        <end position="461"/>
    </location>
</feature>
<feature type="transmembrane region" description="Helical" evidence="7">
    <location>
        <begin position="140"/>
        <end position="163"/>
    </location>
</feature>
<feature type="region of interest" description="Disordered" evidence="6">
    <location>
        <begin position="930"/>
        <end position="955"/>
    </location>
</feature>
<organism evidence="8 9">
    <name type="scientific">Colletotrichum asianum</name>
    <dbReference type="NCBI Taxonomy" id="702518"/>
    <lineage>
        <taxon>Eukaryota</taxon>
        <taxon>Fungi</taxon>
        <taxon>Dikarya</taxon>
        <taxon>Ascomycota</taxon>
        <taxon>Pezizomycotina</taxon>
        <taxon>Sordariomycetes</taxon>
        <taxon>Hypocreomycetidae</taxon>
        <taxon>Glomerellales</taxon>
        <taxon>Glomerellaceae</taxon>
        <taxon>Colletotrichum</taxon>
        <taxon>Colletotrichum gloeosporioides species complex</taxon>
    </lineage>
</organism>
<feature type="transmembrane region" description="Helical" evidence="7">
    <location>
        <begin position="317"/>
        <end position="341"/>
    </location>
</feature>
<dbReference type="EMBL" id="WOWK01000015">
    <property type="protein sequence ID" value="KAF0328909.1"/>
    <property type="molecule type" value="Genomic_DNA"/>
</dbReference>
<evidence type="ECO:0000256" key="4">
    <source>
        <dbReference type="ARBA" id="ARBA00022989"/>
    </source>
</evidence>
<dbReference type="Gene3D" id="1.20.1250.20">
    <property type="entry name" value="MFS general substrate transporter like domains"/>
    <property type="match status" value="2"/>
</dbReference>
<dbReference type="FunFam" id="1.20.1250.20:FF:000013">
    <property type="entry name" value="MFS general substrate transporter"/>
    <property type="match status" value="1"/>
</dbReference>
<evidence type="ECO:0000256" key="2">
    <source>
        <dbReference type="ARBA" id="ARBA00022448"/>
    </source>
</evidence>
<evidence type="ECO:0000313" key="8">
    <source>
        <dbReference type="EMBL" id="KAF0328909.1"/>
    </source>
</evidence>
<keyword evidence="5 7" id="KW-0472">Membrane</keyword>
<keyword evidence="3 7" id="KW-0812">Transmembrane</keyword>
<name>A0A8H3WL45_9PEZI</name>
<protein>
    <submittedName>
        <fullName evidence="8">Major facilitator superfamily transporter</fullName>
    </submittedName>
</protein>
<dbReference type="SUPFAM" id="SSF103473">
    <property type="entry name" value="MFS general substrate transporter"/>
    <property type="match status" value="1"/>
</dbReference>
<dbReference type="Pfam" id="PF07690">
    <property type="entry name" value="MFS_1"/>
    <property type="match status" value="2"/>
</dbReference>
<keyword evidence="9" id="KW-1185">Reference proteome</keyword>
<dbReference type="InterPro" id="IPR036259">
    <property type="entry name" value="MFS_trans_sf"/>
</dbReference>
<dbReference type="PANTHER" id="PTHR43791">
    <property type="entry name" value="PERMEASE-RELATED"/>
    <property type="match status" value="1"/>
</dbReference>
<accession>A0A8H3WL45</accession>
<keyword evidence="4 7" id="KW-1133">Transmembrane helix</keyword>
<dbReference type="Proteomes" id="UP000434172">
    <property type="component" value="Unassembled WGS sequence"/>
</dbReference>
<evidence type="ECO:0000313" key="9">
    <source>
        <dbReference type="Proteomes" id="UP000434172"/>
    </source>
</evidence>
<dbReference type="InterPro" id="IPR011701">
    <property type="entry name" value="MFS"/>
</dbReference>
<gene>
    <name evidence="8" type="ORF">GQ607_003934</name>
</gene>
<feature type="transmembrane region" description="Helical" evidence="7">
    <location>
        <begin position="348"/>
        <end position="367"/>
    </location>
</feature>
<comment type="subcellular location">
    <subcellularLocation>
        <location evidence="1">Membrane</location>
        <topology evidence="1">Multi-pass membrane protein</topology>
    </subcellularLocation>
</comment>
<feature type="transmembrane region" description="Helical" evidence="7">
    <location>
        <begin position="284"/>
        <end position="305"/>
    </location>
</feature>
<evidence type="ECO:0000256" key="1">
    <source>
        <dbReference type="ARBA" id="ARBA00004141"/>
    </source>
</evidence>
<evidence type="ECO:0000256" key="3">
    <source>
        <dbReference type="ARBA" id="ARBA00022692"/>
    </source>
</evidence>
<dbReference type="PANTHER" id="PTHR43791:SF3">
    <property type="entry name" value="MAJOR FACILITATOR SUPERFAMILY (MFS) PROFILE DOMAIN-CONTAINING PROTEIN"/>
    <property type="match status" value="1"/>
</dbReference>
<sequence length="2202" mass="251951">MASLEKPHVDEADVAVDEKDRKHVFVEGDISLEQRTAEVRVRRKVDWRLIPILGILYSIAGLDRVNLSNARVAGMNQDLRFDIGNRYSIALLVFFITYFLFELPTTLALRPVGPKILLNGLVFSWGIVMLGMGFANDWRVIVACRMLIGIFEAGFLPCCVYLLSSWYQRYEVQQRQNGVMVHDQPLHLRLWMALDLHASQSVTPFSTQLTSLSIEGALTVGFSFIGYIFTLPFPDQLLASGKRTAFTQQEIETILDRVERDRGDAEPDPLTRRKFTKLVIRWELWVYGFMFLCCSAPIYAFAYFIQIILTTLGYSTAVVFLLCAPPYLFSIIWTLLVAYVADKTRLRMPWMVLNAAITLTGLLLTAYHSNNGVRYFGVFLGVSGCNGNLPTIIAFQSNNVRSNSRRSVASGVQMLFAAIGGIYASCTFMQQEYPTYRTGVWCAVATQFLLILLVALMWWYFRRQNRKADVQRSDSMLLAVDFLARFFFPFSSAAAVVGHSILPNYHHLTMEIILPIRKPRENIIPWPPPESSLRPALSGRPGPETIPNDIFIRIIQHTIDDIIAFLETRGRAVCRIEVAKNAAPELGYVRLEAPGTNRDHDEPGRLEFSLCDVATQQKRYRLLRIPLGINHATRKMVHRIFIPLKVQTTALPPTKTDCKRHFHDTVPCLICPQMDKFYIPLGGSAVEAVRGTFCDLLLALQNPRPADTMLLSCVQNITLRHIHYFSKEYGPFIEVLAAFPRLRIIQVIRTANPTSVVPYSPSSRIFEPLPKSHSHDKLEHIKCETRLDTDGLTYWSKTQGHTFYEISRSLRQKNVKIWLATSLRAEPWAELVASPDGPRLAYKMNPCICKTWAPHHMAFRYFFHHSYELRSPQGGFFQKGFYPLGPGGKPIARHGRHITFLVPKAIKSIRDRRLKPRVPRPHIMDYYDSDQSSNSSIAWDASPKTAPQPTIRRSSMTESLPPEIVLAILQALVTQAVEIADEMAMVLTYSDARHDSKLDILIHTRFAWQHDSTQMRRFRSIRAPLQINHHTRRLIHEHFVPFPMRTARPRSRHMGWVCPKLDLFYLNTDADEEQGNLKRAIESPTPFDARLVKSIEVVHDFPPYFFGEGWIPELETVYALPNLREINLNIGYTGDEFEPVPVPKKLHSHADLLPIDADLFPELALYFNDDEPNHNYAIWAEKARARGIKIFCIDPRFFWFWKTIELIQTPAGTRMKFVHPECRCYKGSPYNPSPTYLRLGPTLSTPARMPVLSKPVEDSRGPVPYEVFLLVVDTLIAKAEACQESLSFWMYYQRRVPSKLAFILSQDEDEARNQPLYPLKTRFRSIMLASQVNTKTRALVHKKFVRVPLALPYNDKLAPLEAWVIPHLDKVMVMPLITRLVEPENIAGFVQAISKPTPAGYAMLQHVQHLYLPSLACLNKRYHNIMAHFAKLPNLRDVFVSIGRYNKKHFEDAYLDSGLIMVNQDTFPDLQDLWTTGTAYSLHKTWRPYEKRGIKLYGAGNADFEKVMELIPKEGDVTAILYPPGKPRPAQDESIAEEALEMNQTFAPPSQLSKSEIATTMSLQKTARGKTGPASLPYDVFLNIVDILITEAEACTLVKVWTLYYDFASPTKLAVWDELLRLRQRPNLQDRFDRIRLPSQINQATRAMVHRKFIRSPSHNRQMPVDVWIRPENDVFVPCFAADPDSFPIEEEEYFRQAMMLPTPPAAALIQSIQRVATPSSCFWSDDNASSVAALSTLPNLKDVIMDVRSFQPPCRGRDLKEGPMPIDYEMFPALAIWNVTHGAGFNAVFRPLKKKGVHVYGFRGEVERLLIEIVGTKDGVAMKLLPSECPGKFMVQTQDMSQPPENECQMETSRAPQNDFKPSTIPPCEIFLLIIEAMVDNALAVTTSAHWLLEAHTMASSVLYIYLDMRPKMEHFRRHLNRHRDRYALFRSATQINRDSRRIVENSFPRFPFRRAWSRYRADNGSVWVCPKIDVFFLPPFGSPPVQPEDYINDERGRLARLNDVLGRREVFRNPNLAAAALFQHVRNIRISGICSVLIDYCPEEIRCIESLPALELIQISHRHMRFPPPPRNPEDRHRHAELIPIDESLYPYAAVAANLDPFGLEDLWGKLLKRGVRFELTGYAESDSEDMTPRNELVQTPEGLMMRFTDQECRCYLDPVETERKQMMEEMGFGSQWYVSLPRDMSSNDFIVCLQREGGT</sequence>
<evidence type="ECO:0000256" key="5">
    <source>
        <dbReference type="ARBA" id="ARBA00023136"/>
    </source>
</evidence>
<dbReference type="GO" id="GO:0022857">
    <property type="term" value="F:transmembrane transporter activity"/>
    <property type="evidence" value="ECO:0007669"/>
    <property type="project" value="InterPro"/>
</dbReference>
<dbReference type="OrthoDB" id="4846975at2759"/>
<feature type="transmembrane region" description="Helical" evidence="7">
    <location>
        <begin position="407"/>
        <end position="426"/>
    </location>
</feature>
<reference evidence="8 9" key="1">
    <citation type="submission" date="2019-12" db="EMBL/GenBank/DDBJ databases">
        <title>A genome sequence resource for the geographically widespread anthracnose pathogen Colletotrichum asianum.</title>
        <authorList>
            <person name="Meng Y."/>
        </authorList>
    </citation>
    <scope>NUCLEOTIDE SEQUENCE [LARGE SCALE GENOMIC DNA]</scope>
    <source>
        <strain evidence="8 9">ICMP 18580</strain>
    </source>
</reference>
<dbReference type="GO" id="GO:0016020">
    <property type="term" value="C:membrane"/>
    <property type="evidence" value="ECO:0007669"/>
    <property type="project" value="UniProtKB-SubCell"/>
</dbReference>
<feature type="compositionally biased region" description="Polar residues" evidence="6">
    <location>
        <begin position="945"/>
        <end position="955"/>
    </location>
</feature>